<evidence type="ECO:0008006" key="3">
    <source>
        <dbReference type="Google" id="ProtNLM"/>
    </source>
</evidence>
<dbReference type="Proteomes" id="UP000250266">
    <property type="component" value="Unassembled WGS sequence"/>
</dbReference>
<organism evidence="1 2">
    <name type="scientific">Lepidopterella palustris CBS 459.81</name>
    <dbReference type="NCBI Taxonomy" id="1314670"/>
    <lineage>
        <taxon>Eukaryota</taxon>
        <taxon>Fungi</taxon>
        <taxon>Dikarya</taxon>
        <taxon>Ascomycota</taxon>
        <taxon>Pezizomycotina</taxon>
        <taxon>Dothideomycetes</taxon>
        <taxon>Pleosporomycetidae</taxon>
        <taxon>Mytilinidiales</taxon>
        <taxon>Argynnaceae</taxon>
        <taxon>Lepidopterella</taxon>
    </lineage>
</organism>
<protein>
    <recommendedName>
        <fullName evidence="3">IgE-binding protein</fullName>
    </recommendedName>
</protein>
<reference evidence="1 2" key="1">
    <citation type="journal article" date="2016" name="Nat. Commun.">
        <title>Ectomycorrhizal ecology is imprinted in the genome of the dominant symbiotic fungus Cenococcum geophilum.</title>
        <authorList>
            <consortium name="DOE Joint Genome Institute"/>
            <person name="Peter M."/>
            <person name="Kohler A."/>
            <person name="Ohm R.A."/>
            <person name="Kuo A."/>
            <person name="Krutzmann J."/>
            <person name="Morin E."/>
            <person name="Arend M."/>
            <person name="Barry K.W."/>
            <person name="Binder M."/>
            <person name="Choi C."/>
            <person name="Clum A."/>
            <person name="Copeland A."/>
            <person name="Grisel N."/>
            <person name="Haridas S."/>
            <person name="Kipfer T."/>
            <person name="LaButti K."/>
            <person name="Lindquist E."/>
            <person name="Lipzen A."/>
            <person name="Maire R."/>
            <person name="Meier B."/>
            <person name="Mihaltcheva S."/>
            <person name="Molinier V."/>
            <person name="Murat C."/>
            <person name="Poggeler S."/>
            <person name="Quandt C.A."/>
            <person name="Sperisen C."/>
            <person name="Tritt A."/>
            <person name="Tisserant E."/>
            <person name="Crous P.W."/>
            <person name="Henrissat B."/>
            <person name="Nehls U."/>
            <person name="Egli S."/>
            <person name="Spatafora J.W."/>
            <person name="Grigoriev I.V."/>
            <person name="Martin F.M."/>
        </authorList>
    </citation>
    <scope>NUCLEOTIDE SEQUENCE [LARGE SCALE GENOMIC DNA]</scope>
    <source>
        <strain evidence="1 2">CBS 459.81</strain>
    </source>
</reference>
<dbReference type="AlphaFoldDB" id="A0A8E2EJG8"/>
<proteinExistence type="predicted"/>
<feature type="non-terminal residue" evidence="1">
    <location>
        <position position="1"/>
    </location>
</feature>
<keyword evidence="2" id="KW-1185">Reference proteome</keyword>
<gene>
    <name evidence="1" type="ORF">K432DRAFT_278362</name>
</gene>
<dbReference type="PANTHER" id="PTHR42047:SF1">
    <property type="entry name" value="PROTEIN, PUTATIVE (AFU_ORTHOLOGUE AFUA_6G03560)-RELATED"/>
    <property type="match status" value="1"/>
</dbReference>
<evidence type="ECO:0000313" key="1">
    <source>
        <dbReference type="EMBL" id="OCK85150.1"/>
    </source>
</evidence>
<feature type="non-terminal residue" evidence="1">
    <location>
        <position position="166"/>
    </location>
</feature>
<dbReference type="InterPro" id="IPR052820">
    <property type="entry name" value="PhiA_domain"/>
</dbReference>
<dbReference type="OrthoDB" id="5430620at2759"/>
<name>A0A8E2EJG8_9PEZI</name>
<dbReference type="PANTHER" id="PTHR42047">
    <property type="entry name" value="PROTEIN, PUTATIVE (AFU_ORTHOLOGUE AFUA_6G03560)-RELATED"/>
    <property type="match status" value="1"/>
</dbReference>
<sequence length="166" mass="17254">AAALAQTNPFTAIAARSASPIHFQSLTAAGEKFWLAGPATSSYCPSDIVPNCPAGDETVFVGGDDSLFLDVEVPAGQQVYIGPDGAMAFTQAHSATLPEGAITTGWVRSEGPSFGYLSWTNGLIACPVEGKGYQIFGNVAGVEFPDGCLGFDTLTENSTHIGAWEY</sequence>
<accession>A0A8E2EJG8</accession>
<evidence type="ECO:0000313" key="2">
    <source>
        <dbReference type="Proteomes" id="UP000250266"/>
    </source>
</evidence>
<dbReference type="EMBL" id="KV744823">
    <property type="protein sequence ID" value="OCK85150.1"/>
    <property type="molecule type" value="Genomic_DNA"/>
</dbReference>